<evidence type="ECO:0000313" key="2">
    <source>
        <dbReference type="EMBL" id="MDN3567773.1"/>
    </source>
</evidence>
<feature type="transmembrane region" description="Helical" evidence="1">
    <location>
        <begin position="20"/>
        <end position="37"/>
    </location>
</feature>
<name>A0ABT8AD55_9PROT</name>
<evidence type="ECO:0000313" key="3">
    <source>
        <dbReference type="Proteomes" id="UP001529369"/>
    </source>
</evidence>
<protein>
    <submittedName>
        <fullName evidence="2">Uncharacterized protein</fullName>
    </submittedName>
</protein>
<evidence type="ECO:0000256" key="1">
    <source>
        <dbReference type="SAM" id="Phobius"/>
    </source>
</evidence>
<dbReference type="RefSeq" id="WP_290319838.1">
    <property type="nucleotide sequence ID" value="NZ_JAUFPN010000197.1"/>
</dbReference>
<dbReference type="Proteomes" id="UP001529369">
    <property type="component" value="Unassembled WGS sequence"/>
</dbReference>
<proteinExistence type="predicted"/>
<sequence>MDWLGRSGDHRDPWREGPWLLLGAAALAAPLAVLGQGGDAHTAWLAGLACIASPGLAIETMLGLARLAQAVAPGRD</sequence>
<keyword evidence="1" id="KW-0812">Transmembrane</keyword>
<feature type="transmembrane region" description="Helical" evidence="1">
    <location>
        <begin position="43"/>
        <end position="65"/>
    </location>
</feature>
<accession>A0ABT8AD55</accession>
<organism evidence="2 3">
    <name type="scientific">Paeniroseomonas aquatica</name>
    <dbReference type="NCBI Taxonomy" id="373043"/>
    <lineage>
        <taxon>Bacteria</taxon>
        <taxon>Pseudomonadati</taxon>
        <taxon>Pseudomonadota</taxon>
        <taxon>Alphaproteobacteria</taxon>
        <taxon>Acetobacterales</taxon>
        <taxon>Acetobacteraceae</taxon>
        <taxon>Paeniroseomonas</taxon>
    </lineage>
</organism>
<keyword evidence="3" id="KW-1185">Reference proteome</keyword>
<keyword evidence="1" id="KW-0472">Membrane</keyword>
<reference evidence="3" key="1">
    <citation type="journal article" date="2019" name="Int. J. Syst. Evol. Microbiol.">
        <title>The Global Catalogue of Microorganisms (GCM) 10K type strain sequencing project: providing services to taxonomists for standard genome sequencing and annotation.</title>
        <authorList>
            <consortium name="The Broad Institute Genomics Platform"/>
            <consortium name="The Broad Institute Genome Sequencing Center for Infectious Disease"/>
            <person name="Wu L."/>
            <person name="Ma J."/>
        </authorList>
    </citation>
    <scope>NUCLEOTIDE SEQUENCE [LARGE SCALE GENOMIC DNA]</scope>
    <source>
        <strain evidence="3">CECT 7131</strain>
    </source>
</reference>
<dbReference type="EMBL" id="JAUFPN010000197">
    <property type="protein sequence ID" value="MDN3567773.1"/>
    <property type="molecule type" value="Genomic_DNA"/>
</dbReference>
<gene>
    <name evidence="2" type="ORF">QWZ14_25625</name>
</gene>
<keyword evidence="1" id="KW-1133">Transmembrane helix</keyword>
<comment type="caution">
    <text evidence="2">The sequence shown here is derived from an EMBL/GenBank/DDBJ whole genome shotgun (WGS) entry which is preliminary data.</text>
</comment>